<organism evidence="2 3">
    <name type="scientific">Sinobacterium norvegicum</name>
    <dbReference type="NCBI Taxonomy" id="1641715"/>
    <lineage>
        <taxon>Bacteria</taxon>
        <taxon>Pseudomonadati</taxon>
        <taxon>Pseudomonadota</taxon>
        <taxon>Gammaproteobacteria</taxon>
        <taxon>Cellvibrionales</taxon>
        <taxon>Spongiibacteraceae</taxon>
        <taxon>Sinobacterium</taxon>
    </lineage>
</organism>
<dbReference type="Proteomes" id="UP000838100">
    <property type="component" value="Unassembled WGS sequence"/>
</dbReference>
<name>A0ABN8EMI5_9GAMM</name>
<reference evidence="2" key="1">
    <citation type="submission" date="2021-12" db="EMBL/GenBank/DDBJ databases">
        <authorList>
            <person name="Rodrigo-Torres L."/>
            <person name="Arahal R. D."/>
            <person name="Lucena T."/>
        </authorList>
    </citation>
    <scope>NUCLEOTIDE SEQUENCE</scope>
    <source>
        <strain evidence="2">CECT 8267</strain>
    </source>
</reference>
<dbReference type="EC" id="3.4.-.-" evidence="2"/>
<keyword evidence="2" id="KW-0645">Protease</keyword>
<evidence type="ECO:0000313" key="2">
    <source>
        <dbReference type="EMBL" id="CAH0993319.1"/>
    </source>
</evidence>
<dbReference type="PROSITE" id="PS50005">
    <property type="entry name" value="TPR"/>
    <property type="match status" value="5"/>
</dbReference>
<feature type="repeat" description="TPR" evidence="1">
    <location>
        <begin position="133"/>
        <end position="166"/>
    </location>
</feature>
<dbReference type="PROSITE" id="PS51257">
    <property type="entry name" value="PROKAR_LIPOPROTEIN"/>
    <property type="match status" value="1"/>
</dbReference>
<feature type="repeat" description="TPR" evidence="1">
    <location>
        <begin position="750"/>
        <end position="783"/>
    </location>
</feature>
<feature type="repeat" description="TPR" evidence="1">
    <location>
        <begin position="408"/>
        <end position="441"/>
    </location>
</feature>
<dbReference type="GO" id="GO:0008233">
    <property type="term" value="F:peptidase activity"/>
    <property type="evidence" value="ECO:0007669"/>
    <property type="project" value="UniProtKB-KW"/>
</dbReference>
<evidence type="ECO:0000256" key="1">
    <source>
        <dbReference type="PROSITE-ProRule" id="PRU00339"/>
    </source>
</evidence>
<dbReference type="SUPFAM" id="SSF48452">
    <property type="entry name" value="TPR-like"/>
    <property type="match status" value="3"/>
</dbReference>
<dbReference type="Pfam" id="PF13374">
    <property type="entry name" value="TPR_10"/>
    <property type="match status" value="1"/>
</dbReference>
<keyword evidence="2" id="KW-0378">Hydrolase</keyword>
<dbReference type="Gene3D" id="1.25.40.10">
    <property type="entry name" value="Tetratricopeptide repeat domain"/>
    <property type="match status" value="4"/>
</dbReference>
<sequence>MNNKNILKEAAFAICMASVFLLSGCGSENREESYLEKAREHIEAGNYQKAEVDIKNVLQINANNIEGRLLLVEVAENEKEWRTVFSTLLFIIEKEPNNYAANEKLAQIYLSMKNVEDAQLYVDKMILNDPDRAASYSSLGMIKMFEGDIDAAKALAEKALKRDPSDIFGVNIFVQYHKGDTEKGLAIVRQGLDASPDNQILYRLLIALHSEAGDVEGVRSGYSKLIALAPQNVSYYEQLFKTYLSVDDKDYQKVIEILDSGIAANPDNEKFKVWKTDAISISQGVEPAIQYLKELIAASPESFLYRGSLAKLYFGSDQYDLGMSSLNEAIDYNPVGASALSARVQIAGIYYGKGDIVSTDKYLDETLDIDPNHVDALYLRAKILVGKQDYDGAISALRILLNSKPDSVSALLLIGNIYEVRGDSLLSIDSFRKVLSLQPNNIDALNKLGVSLAASGEQELAEQQFKRALELQPGNVNTIRSLADIYSAQQRWDEAKELLEPLEGQEQLRAFTRYVKARILLRENKLAEAEPLLVDSITANPNIIEPLTTYVQLLVSQERSEDAKQFVMMFIKDNPTAFHGYESLGFVKQVQGDREGAIADYQKSIELNSVASSSYIKLAALYMSNKNYQQAEEIYRDVISETNEPEKGELALAELFRFQQRYDESRIMYKSLLQSAPNSAVAKNNYAVLLLDYFGADEDLREARELLVGFEDSNVPAFLDTFGWLQYRLGNYTQAVSFLKLAIKRGGEGAEFDYHLGMAYKASGMNEEAKQLLQSALAVEEQDFTGKQEAKQALADL</sequence>
<proteinExistence type="predicted"/>
<dbReference type="SMART" id="SM00028">
    <property type="entry name" value="TPR"/>
    <property type="match status" value="14"/>
</dbReference>
<evidence type="ECO:0000313" key="3">
    <source>
        <dbReference type="Proteomes" id="UP000838100"/>
    </source>
</evidence>
<gene>
    <name evidence="2" type="primary">bepA_5</name>
    <name evidence="2" type="ORF">SIN8267_03467</name>
</gene>
<keyword evidence="1" id="KW-0802">TPR repeat</keyword>
<dbReference type="Pfam" id="PF14559">
    <property type="entry name" value="TPR_19"/>
    <property type="match status" value="1"/>
</dbReference>
<keyword evidence="3" id="KW-1185">Reference proteome</keyword>
<dbReference type="EMBL" id="CAKLPX010000007">
    <property type="protein sequence ID" value="CAH0993319.1"/>
    <property type="molecule type" value="Genomic_DNA"/>
</dbReference>
<protein>
    <submittedName>
        <fullName evidence="2">Beta-barrel assembly-enhancing protease</fullName>
        <ecNumber evidence="2">3.4.-.-</ecNumber>
    </submittedName>
</protein>
<accession>A0ABN8EMI5</accession>
<dbReference type="GO" id="GO:0006508">
    <property type="term" value="P:proteolysis"/>
    <property type="evidence" value="ECO:0007669"/>
    <property type="project" value="UniProtKB-KW"/>
</dbReference>
<dbReference type="InterPro" id="IPR019734">
    <property type="entry name" value="TPR_rpt"/>
</dbReference>
<feature type="repeat" description="TPR" evidence="1">
    <location>
        <begin position="442"/>
        <end position="475"/>
    </location>
</feature>
<dbReference type="RefSeq" id="WP_237446001.1">
    <property type="nucleotide sequence ID" value="NZ_CAKLPX010000007.1"/>
</dbReference>
<comment type="caution">
    <text evidence="2">The sequence shown here is derived from an EMBL/GenBank/DDBJ whole genome shotgun (WGS) entry which is preliminary data.</text>
</comment>
<dbReference type="Pfam" id="PF13432">
    <property type="entry name" value="TPR_16"/>
    <property type="match status" value="1"/>
</dbReference>
<dbReference type="InterPro" id="IPR011990">
    <property type="entry name" value="TPR-like_helical_dom_sf"/>
</dbReference>
<dbReference type="PANTHER" id="PTHR12558:SF13">
    <property type="entry name" value="CELL DIVISION CYCLE PROTEIN 27 HOMOLOG"/>
    <property type="match status" value="1"/>
</dbReference>
<feature type="repeat" description="TPR" evidence="1">
    <location>
        <begin position="612"/>
        <end position="645"/>
    </location>
</feature>
<dbReference type="Pfam" id="PF13181">
    <property type="entry name" value="TPR_8"/>
    <property type="match status" value="2"/>
</dbReference>
<dbReference type="PANTHER" id="PTHR12558">
    <property type="entry name" value="CELL DIVISION CYCLE 16,23,27"/>
    <property type="match status" value="1"/>
</dbReference>